<reference evidence="3" key="1">
    <citation type="submission" date="2003-08" db="EMBL/GenBank/DDBJ databases">
        <authorList>
            <person name="Birren B."/>
            <person name="Nusbaum C."/>
            <person name="Abebe A."/>
            <person name="Abouelleil A."/>
            <person name="Adekoya E."/>
            <person name="Ait-zahra M."/>
            <person name="Allen N."/>
            <person name="Allen T."/>
            <person name="An P."/>
            <person name="Anderson M."/>
            <person name="Anderson S."/>
            <person name="Arachchi H."/>
            <person name="Armbruster J."/>
            <person name="Bachantsang P."/>
            <person name="Baldwin J."/>
            <person name="Barry A."/>
            <person name="Bayul T."/>
            <person name="Blitshsteyn B."/>
            <person name="Bloom T."/>
            <person name="Blye J."/>
            <person name="Boguslavskiy L."/>
            <person name="Borowsky M."/>
            <person name="Boukhgalter B."/>
            <person name="Brunache A."/>
            <person name="Butler J."/>
            <person name="Calixte N."/>
            <person name="Calvo S."/>
            <person name="Camarata J."/>
            <person name="Campo K."/>
            <person name="Chang J."/>
            <person name="Cheshatsang Y."/>
            <person name="Citroen M."/>
            <person name="Collymore A."/>
            <person name="Considine T."/>
            <person name="Cook A."/>
            <person name="Cooke P."/>
            <person name="Corum B."/>
            <person name="Cuomo C."/>
            <person name="David R."/>
            <person name="Dawoe T."/>
            <person name="Degray S."/>
            <person name="Dodge S."/>
            <person name="Dooley K."/>
            <person name="Dorje P."/>
            <person name="Dorjee K."/>
            <person name="Dorris L."/>
            <person name="Duffey N."/>
            <person name="Dupes A."/>
            <person name="Elkins T."/>
            <person name="Engels R."/>
            <person name="Erickson J."/>
            <person name="Farina A."/>
            <person name="Faro S."/>
            <person name="Ferreira P."/>
            <person name="Fischer H."/>
            <person name="Fitzgerald M."/>
            <person name="Foley K."/>
            <person name="Gage D."/>
            <person name="Galagan J."/>
            <person name="Gearin G."/>
            <person name="Gnerre S."/>
            <person name="Gnirke A."/>
            <person name="Goyette A."/>
            <person name="Graham J."/>
            <person name="Grandbois E."/>
            <person name="Gyaltsen K."/>
            <person name="Hafez N."/>
            <person name="Hagopian D."/>
            <person name="Hagos B."/>
            <person name="Hall J."/>
            <person name="Hatcher B."/>
            <person name="Heller A."/>
            <person name="Higgins H."/>
            <person name="Honan T."/>
            <person name="Horn A."/>
            <person name="Houde N."/>
            <person name="Hughes L."/>
            <person name="Hulme W."/>
            <person name="Husby E."/>
            <person name="Iliev I."/>
            <person name="Jaffe D."/>
            <person name="Jones C."/>
            <person name="Kamal M."/>
            <person name="Kamat A."/>
            <person name="Kamvysselis M."/>
            <person name="Karlsson E."/>
            <person name="Kells C."/>
            <person name="Kieu A."/>
            <person name="Kisner P."/>
            <person name="Kodira C."/>
            <person name="Kulbokas E."/>
            <person name="Labutti K."/>
            <person name="Lama D."/>
            <person name="Landers T."/>
            <person name="Leger J."/>
            <person name="Levine S."/>
            <person name="Lewis D."/>
            <person name="Lewis T."/>
            <person name="Lindblad-toh K."/>
            <person name="Liu X."/>
            <person name="Lokyitsang T."/>
            <person name="Lokyitsang Y."/>
            <person name="Lucien O."/>
            <person name="Lui A."/>
            <person name="Ma L.J."/>
            <person name="Mabbitt R."/>
            <person name="Macdonald J."/>
            <person name="Maclean C."/>
            <person name="Major J."/>
            <person name="Manning J."/>
            <person name="Marabella R."/>
            <person name="Maru K."/>
            <person name="Matthews C."/>
            <person name="Mauceli E."/>
            <person name="Mccarthy M."/>
            <person name="Mcdonough S."/>
            <person name="Mcghee T."/>
            <person name="Meldrim J."/>
            <person name="Meneus L."/>
            <person name="Mesirov J."/>
            <person name="Mihalev A."/>
            <person name="Mihova T."/>
            <person name="Mikkelsen T."/>
            <person name="Mlenga V."/>
            <person name="Moru K."/>
            <person name="Mozes J."/>
            <person name="Mulrain L."/>
            <person name="Munson G."/>
            <person name="Naylor J."/>
            <person name="Newes C."/>
            <person name="Nguyen C."/>
            <person name="Nguyen N."/>
            <person name="Nguyen T."/>
            <person name="Nicol R."/>
            <person name="Nielsen C."/>
            <person name="Nizzari M."/>
            <person name="Norbu C."/>
            <person name="Norbu N."/>
            <person name="O'donnell P."/>
            <person name="Okoawo O."/>
            <person name="O'leary S."/>
            <person name="Omotosho B."/>
            <person name="O'neill K."/>
            <person name="Osman S."/>
            <person name="Parker S."/>
            <person name="Perrin D."/>
            <person name="Phunkhang P."/>
            <person name="Piqani B."/>
            <person name="Purcell S."/>
            <person name="Rachupka T."/>
            <person name="Ramasamy U."/>
            <person name="Rameau R."/>
            <person name="Ray V."/>
            <person name="Raymond C."/>
            <person name="Retta R."/>
            <person name="Richardson S."/>
            <person name="Rise C."/>
            <person name="Rodriguez J."/>
            <person name="Rogers J."/>
            <person name="Rogov P."/>
            <person name="Rutman M."/>
            <person name="Schupbach R."/>
            <person name="Seaman C."/>
            <person name="Settipalli S."/>
            <person name="Sharpe T."/>
            <person name="Sheridan J."/>
            <person name="Sherpa N."/>
            <person name="Shi J."/>
            <person name="Smirnov S."/>
            <person name="Smith C."/>
            <person name="Sougnez C."/>
            <person name="Spencer B."/>
            <person name="Stalker J."/>
            <person name="Stange-thomann N."/>
            <person name="Stavropoulos S."/>
            <person name="Stetson K."/>
            <person name="Stone C."/>
            <person name="Stone S."/>
            <person name="Stubbs M."/>
            <person name="Talamas J."/>
            <person name="Tchuinga P."/>
            <person name="Tenzing P."/>
            <person name="Tesfaye S."/>
            <person name="Theodore J."/>
            <person name="Thoulutsang Y."/>
            <person name="Topham K."/>
            <person name="Towey S."/>
            <person name="Tsamla T."/>
            <person name="Tsomo N."/>
            <person name="Vallee D."/>
            <person name="Vassiliev H."/>
            <person name="Venkataraman V."/>
            <person name="Vinson J."/>
            <person name="Vo A."/>
            <person name="Wade C."/>
            <person name="Wang S."/>
            <person name="Wangchuk T."/>
            <person name="Wangdi T."/>
            <person name="Whittaker C."/>
            <person name="Wilkinson J."/>
            <person name="Wu Y."/>
            <person name="Wyman D."/>
            <person name="Yadav S."/>
            <person name="Yang S."/>
            <person name="Yang X."/>
            <person name="Yeager S."/>
            <person name="Yee E."/>
            <person name="Young G."/>
            <person name="Zainoun J."/>
            <person name="Zembeck L."/>
            <person name="Zimmer A."/>
            <person name="Zody M."/>
            <person name="Lander E."/>
        </authorList>
    </citation>
    <scope>NUCLEOTIDE SEQUENCE [LARGE SCALE GENOMIC DNA]</scope>
</reference>
<dbReference type="Ensembl" id="ENSCSAVT00000007204.1">
    <property type="protein sequence ID" value="ENSCSAVP00000007112.1"/>
    <property type="gene ID" value="ENSCSAVG00000004252.1"/>
</dbReference>
<evidence type="ECO:0000313" key="3">
    <source>
        <dbReference type="Proteomes" id="UP000007875"/>
    </source>
</evidence>
<proteinExistence type="predicted"/>
<evidence type="ECO:0000256" key="1">
    <source>
        <dbReference type="SAM" id="MobiDB-lite"/>
    </source>
</evidence>
<name>H2YP54_CIOSA</name>
<keyword evidence="3" id="KW-1185">Reference proteome</keyword>
<feature type="region of interest" description="Disordered" evidence="1">
    <location>
        <begin position="1"/>
        <end position="59"/>
    </location>
</feature>
<protein>
    <submittedName>
        <fullName evidence="2">Uncharacterized protein</fullName>
    </submittedName>
</protein>
<dbReference type="Proteomes" id="UP000007875">
    <property type="component" value="Unassembled WGS sequence"/>
</dbReference>
<reference evidence="2" key="2">
    <citation type="submission" date="2025-08" db="UniProtKB">
        <authorList>
            <consortium name="Ensembl"/>
        </authorList>
    </citation>
    <scope>IDENTIFICATION</scope>
</reference>
<feature type="compositionally biased region" description="Polar residues" evidence="1">
    <location>
        <begin position="28"/>
        <end position="55"/>
    </location>
</feature>
<sequence>MTKRTGNKHSDLENSDKVQNPAEKQWEFMSQDQPQKQRSPRNRSFTPDTTNNIPNKLTAGDILSYGTMDQDTNTIVIPINMSVNQDANINNVGSDTRETEISNTLLFPCNEPFNPHMRNESSR</sequence>
<dbReference type="InParanoid" id="H2YP54"/>
<evidence type="ECO:0000313" key="2">
    <source>
        <dbReference type="Ensembl" id="ENSCSAVP00000007112.1"/>
    </source>
</evidence>
<dbReference type="AlphaFoldDB" id="H2YP54"/>
<reference evidence="2" key="3">
    <citation type="submission" date="2025-09" db="UniProtKB">
        <authorList>
            <consortium name="Ensembl"/>
        </authorList>
    </citation>
    <scope>IDENTIFICATION</scope>
</reference>
<accession>H2YP54</accession>
<organism evidence="2 3">
    <name type="scientific">Ciona savignyi</name>
    <name type="common">Pacific transparent sea squirt</name>
    <dbReference type="NCBI Taxonomy" id="51511"/>
    <lineage>
        <taxon>Eukaryota</taxon>
        <taxon>Metazoa</taxon>
        <taxon>Chordata</taxon>
        <taxon>Tunicata</taxon>
        <taxon>Ascidiacea</taxon>
        <taxon>Phlebobranchia</taxon>
        <taxon>Cionidae</taxon>
        <taxon>Ciona</taxon>
    </lineage>
</organism>
<dbReference type="HOGENOM" id="CLU_2020379_0_0_1"/>